<dbReference type="AlphaFoldDB" id="A0A7U3UWL6"/>
<dbReference type="KEGG" id="arev:RVR_9070"/>
<sequence length="429" mass="44311">MDPRTYAVDGSPSVTADELCDRIDLLDRRVAAFVADAESSAARRTRVRGALAQAHARWPVAGGRPPLFGVPVAVKDIVRVDGLPTRAGSRLPPEVFAGGQAVVVDRLRAAGAVVAGKTVTAEFAMSAPGPTRNPHALGHTPGGSSSGSAAAVAAGMVPLAIGTQTVGSVIRPASYCGVVGFKPTAGRIPTGGVIPNAPTLDTLGIFAATPGAAATAAAVLCDGWRPLPRVPSRPPVFGVPDGPYLDQAGEQARTALERQVAALTRAGLDVRRVPSFAGLAAVAGDLFAVNRHEAARSHAVWFPRHGALYRERSAATVREGLAVSRARYEEALRARDAFRRELLAATDRAGVDLWICPAATGPAPRGLSGTGDPALCLPWSYAGWPSLCLPADRTADGLPIGSQWVARPGADEWLLAWARAVAPLLAPPG</sequence>
<dbReference type="PANTHER" id="PTHR11895">
    <property type="entry name" value="TRANSAMIDASE"/>
    <property type="match status" value="1"/>
</dbReference>
<protein>
    <submittedName>
        <fullName evidence="3">Putative amidase</fullName>
    </submittedName>
</protein>
<dbReference type="InterPro" id="IPR023631">
    <property type="entry name" value="Amidase_dom"/>
</dbReference>
<evidence type="ECO:0000256" key="1">
    <source>
        <dbReference type="SAM" id="MobiDB-lite"/>
    </source>
</evidence>
<dbReference type="SUPFAM" id="SSF75304">
    <property type="entry name" value="Amidase signature (AS) enzymes"/>
    <property type="match status" value="1"/>
</dbReference>
<name>A0A7U3UWL6_9ACTN</name>
<feature type="domain" description="Amidase" evidence="2">
    <location>
        <begin position="18"/>
        <end position="415"/>
    </location>
</feature>
<feature type="region of interest" description="Disordered" evidence="1">
    <location>
        <begin position="125"/>
        <end position="145"/>
    </location>
</feature>
<reference evidence="3 4" key="3">
    <citation type="journal article" date="2011" name="Nat. Chem. Biol.">
        <title>Reveromycin A biosynthesis uses RevG and RevJ for stereospecific spiroacetal formation.</title>
        <authorList>
            <person name="Takahashi S."/>
            <person name="Toyoda A."/>
            <person name="Sekiyama Y."/>
            <person name="Takagi H."/>
            <person name="Nogawa T."/>
            <person name="Uramoto M."/>
            <person name="Suzuki R."/>
            <person name="Koshino H."/>
            <person name="Kumano T."/>
            <person name="Panthee S."/>
            <person name="Dairi T."/>
            <person name="Ishikawa J."/>
            <person name="Ikeda H."/>
            <person name="Sakaki Y."/>
            <person name="Osada H."/>
        </authorList>
    </citation>
    <scope>NUCLEOTIDE SEQUENCE [LARGE SCALE GENOMIC DNA]</scope>
    <source>
        <strain evidence="3 4">SN-593</strain>
    </source>
</reference>
<proteinExistence type="predicted"/>
<keyword evidence="4" id="KW-1185">Reference proteome</keyword>
<dbReference type="RefSeq" id="WP_237405095.1">
    <property type="nucleotide sequence ID" value="NZ_AP018365.1"/>
</dbReference>
<reference evidence="3 4" key="2">
    <citation type="journal article" date="2011" name="J. Antibiot.">
        <title>Furaquinocins I and J: novel polyketide isoprenoid hybrid compounds from Streptomyces reveromyceticus SN-593.</title>
        <authorList>
            <person name="Panthee S."/>
            <person name="Takahashi S."/>
            <person name="Takagi H."/>
            <person name="Nogawa T."/>
            <person name="Oowada E."/>
            <person name="Uramoto M."/>
            <person name="Osada H."/>
        </authorList>
    </citation>
    <scope>NUCLEOTIDE SEQUENCE [LARGE SCALE GENOMIC DNA]</scope>
    <source>
        <strain evidence="3 4">SN-593</strain>
    </source>
</reference>
<reference evidence="3 4" key="1">
    <citation type="journal article" date="2010" name="J. Bacteriol.">
        <title>Biochemical characterization of a novel indole prenyltransferase from Streptomyces sp. SN-593.</title>
        <authorList>
            <person name="Takahashi S."/>
            <person name="Takagi H."/>
            <person name="Toyoda A."/>
            <person name="Uramoto M."/>
            <person name="Nogawa T."/>
            <person name="Ueki M."/>
            <person name="Sakaki Y."/>
            <person name="Osada H."/>
        </authorList>
    </citation>
    <scope>NUCLEOTIDE SEQUENCE [LARGE SCALE GENOMIC DNA]</scope>
    <source>
        <strain evidence="3 4">SN-593</strain>
    </source>
</reference>
<evidence type="ECO:0000313" key="4">
    <source>
        <dbReference type="Proteomes" id="UP000595703"/>
    </source>
</evidence>
<dbReference type="GO" id="GO:0003824">
    <property type="term" value="F:catalytic activity"/>
    <property type="evidence" value="ECO:0007669"/>
    <property type="project" value="InterPro"/>
</dbReference>
<dbReference type="InterPro" id="IPR000120">
    <property type="entry name" value="Amidase"/>
</dbReference>
<reference evidence="3 4" key="4">
    <citation type="journal article" date="2020" name="Sci. Rep.">
        <title>beta-carboline chemical signals induce reveromycin production through a LuxR family regulator in Streptomyces sp. SN-593.</title>
        <authorList>
            <person name="Panthee S."/>
            <person name="Kito N."/>
            <person name="Hayashi T."/>
            <person name="Shimizu T."/>
            <person name="Ishikawa J."/>
            <person name="Hamamoto H."/>
            <person name="Osada H."/>
            <person name="Takahashi S."/>
        </authorList>
    </citation>
    <scope>NUCLEOTIDE SEQUENCE [LARGE SCALE GENOMIC DNA]</scope>
    <source>
        <strain evidence="3 4">SN-593</strain>
    </source>
</reference>
<dbReference type="Pfam" id="PF01425">
    <property type="entry name" value="Amidase"/>
    <property type="match status" value="1"/>
</dbReference>
<dbReference type="InterPro" id="IPR036928">
    <property type="entry name" value="AS_sf"/>
</dbReference>
<accession>A0A7U3UWL6</accession>
<evidence type="ECO:0000259" key="2">
    <source>
        <dbReference type="Pfam" id="PF01425"/>
    </source>
</evidence>
<dbReference type="PANTHER" id="PTHR11895:SF67">
    <property type="entry name" value="AMIDASE DOMAIN-CONTAINING PROTEIN"/>
    <property type="match status" value="1"/>
</dbReference>
<dbReference type="Gene3D" id="3.90.1300.10">
    <property type="entry name" value="Amidase signature (AS) domain"/>
    <property type="match status" value="1"/>
</dbReference>
<organism evidence="3 4">
    <name type="scientific">Actinacidiphila reveromycinica</name>
    <dbReference type="NCBI Taxonomy" id="659352"/>
    <lineage>
        <taxon>Bacteria</taxon>
        <taxon>Bacillati</taxon>
        <taxon>Actinomycetota</taxon>
        <taxon>Actinomycetes</taxon>
        <taxon>Kitasatosporales</taxon>
        <taxon>Streptomycetaceae</taxon>
        <taxon>Actinacidiphila</taxon>
    </lineage>
</organism>
<dbReference type="EMBL" id="AP018365">
    <property type="protein sequence ID" value="BBB01581.1"/>
    <property type="molecule type" value="Genomic_DNA"/>
</dbReference>
<evidence type="ECO:0000313" key="3">
    <source>
        <dbReference type="EMBL" id="BBB01581.1"/>
    </source>
</evidence>
<gene>
    <name evidence="3" type="ORF">RVR_9070</name>
</gene>
<dbReference type="Proteomes" id="UP000595703">
    <property type="component" value="Chromosome"/>
</dbReference>